<dbReference type="InterPro" id="IPR043519">
    <property type="entry name" value="NT_sf"/>
</dbReference>
<comment type="cofactor">
    <cofactor evidence="1">
        <name>Mg(2+)</name>
        <dbReference type="ChEBI" id="CHEBI:18420"/>
    </cofactor>
</comment>
<dbReference type="AlphaFoldDB" id="A0A086CH23"/>
<gene>
    <name evidence="13" type="ORF">ucyna2_00683</name>
</gene>
<feature type="domain" description="Poly A polymerase head" evidence="12">
    <location>
        <begin position="74"/>
        <end position="219"/>
    </location>
</feature>
<evidence type="ECO:0000259" key="12">
    <source>
        <dbReference type="Pfam" id="PF01743"/>
    </source>
</evidence>
<dbReference type="Gene3D" id="3.30.460.10">
    <property type="entry name" value="Beta Polymerase, domain 2"/>
    <property type="match status" value="1"/>
</dbReference>
<dbReference type="STRING" id="1527444.ucyna2_00683"/>
<proteinExistence type="inferred from homology"/>
<evidence type="ECO:0000256" key="3">
    <source>
        <dbReference type="ARBA" id="ARBA00022555"/>
    </source>
</evidence>
<dbReference type="GO" id="GO:0004810">
    <property type="term" value="F:CCA tRNA nucleotidyltransferase activity"/>
    <property type="evidence" value="ECO:0007669"/>
    <property type="project" value="UniProtKB-EC"/>
</dbReference>
<dbReference type="SUPFAM" id="SSF81301">
    <property type="entry name" value="Nucleotidyltransferase"/>
    <property type="match status" value="1"/>
</dbReference>
<evidence type="ECO:0000256" key="2">
    <source>
        <dbReference type="ARBA" id="ARBA00007265"/>
    </source>
</evidence>
<accession>A0A086CH23</accession>
<dbReference type="EMBL" id="JPSP01000006">
    <property type="protein sequence ID" value="KFF41487.1"/>
    <property type="molecule type" value="Genomic_DNA"/>
</dbReference>
<dbReference type="PANTHER" id="PTHR47788">
    <property type="entry name" value="POLYA POLYMERASE"/>
    <property type="match status" value="1"/>
</dbReference>
<protein>
    <submittedName>
        <fullName evidence="13">tRNA nucleotidyltransferase/poly(A) polymerase</fullName>
        <ecNumber evidence="13">2.7.7.72</ecNumber>
        <ecNumber evidence="13">3.1.3.-</ecNumber>
        <ecNumber evidence="13">3.1.4.-</ecNumber>
    </submittedName>
</protein>
<dbReference type="EC" id="3.1.3.-" evidence="13"/>
<dbReference type="GO" id="GO:0008033">
    <property type="term" value="P:tRNA processing"/>
    <property type="evidence" value="ECO:0007669"/>
    <property type="project" value="UniProtKB-KW"/>
</dbReference>
<evidence type="ECO:0000313" key="14">
    <source>
        <dbReference type="Proteomes" id="UP000028922"/>
    </source>
</evidence>
<dbReference type="EC" id="2.7.7.72" evidence="13"/>
<keyword evidence="4 11" id="KW-0808">Transferase</keyword>
<dbReference type="Gene3D" id="1.10.3090.10">
    <property type="entry name" value="cca-adding enzyme, domain 2"/>
    <property type="match status" value="1"/>
</dbReference>
<dbReference type="GO" id="GO:0016787">
    <property type="term" value="F:hydrolase activity"/>
    <property type="evidence" value="ECO:0007669"/>
    <property type="project" value="UniProtKB-KW"/>
</dbReference>
<evidence type="ECO:0000256" key="7">
    <source>
        <dbReference type="ARBA" id="ARBA00022723"/>
    </source>
</evidence>
<dbReference type="Proteomes" id="UP000028922">
    <property type="component" value="Unassembled WGS sequence"/>
</dbReference>
<keyword evidence="7" id="KW-0479">Metal-binding</keyword>
<sequence length="492" mass="56928">MKSIAIMNKKKLLNILGKKDLLEINTKNSLVRNLSNENLIETDLIELISSLVNHNIWQLIKEITWEAEIKAWDLYIVGGVVRDLFLVNKNKKILTQDIDLVVDGNNSSLNIGAGIEIAQTIKQRHPEAKLVVHYDFKTASLSWNEDKRYGSIQIDIATSRTEIYPYPAANPKVQLASIKQDLSRRDFTINALAIKLTSPERGKLLDLFMGLLDLKKAQIKVLHPNSFIEDPTRIYRAVRFAIRLNFNIEANTIQYIYDATKNEIYDKIKSEISILPSLTIRLKNELRSILGTNCWRASLELLSYFGALNYLHPKLTLNNKVLWQMRYAVRFIKYVNPHYKIVQWLLILEILLSSIPQKERNFVATNLQLPSESIKRLSEIQNINKKINQRLSSYCKISDKVKLLNKFNNVELILVAAQSKKEIRSLIWQYFTRFSKISSPLSGHDLKKMGYLPGPKYKKVLSILLDKTLDREIRTRKEAEVIVQQIMARRLD</sequence>
<keyword evidence="13" id="KW-0378">Hydrolase</keyword>
<evidence type="ECO:0000313" key="13">
    <source>
        <dbReference type="EMBL" id="KFF41487.1"/>
    </source>
</evidence>
<comment type="caution">
    <text evidence="13">The sequence shown here is derived from an EMBL/GenBank/DDBJ whole genome shotgun (WGS) entry which is preliminary data.</text>
</comment>
<keyword evidence="9" id="KW-0460">Magnesium</keyword>
<dbReference type="InterPro" id="IPR002646">
    <property type="entry name" value="PolA_pol_head_dom"/>
</dbReference>
<dbReference type="GO" id="GO:0000049">
    <property type="term" value="F:tRNA binding"/>
    <property type="evidence" value="ECO:0007669"/>
    <property type="project" value="UniProtKB-KW"/>
</dbReference>
<dbReference type="GO" id="GO:0046872">
    <property type="term" value="F:metal ion binding"/>
    <property type="evidence" value="ECO:0007669"/>
    <property type="project" value="UniProtKB-KW"/>
</dbReference>
<dbReference type="Pfam" id="PF01743">
    <property type="entry name" value="PolyA_pol"/>
    <property type="match status" value="1"/>
</dbReference>
<keyword evidence="6 13" id="KW-0548">Nucleotidyltransferase</keyword>
<evidence type="ECO:0000256" key="9">
    <source>
        <dbReference type="ARBA" id="ARBA00022842"/>
    </source>
</evidence>
<keyword evidence="10 11" id="KW-0694">RNA-binding</keyword>
<keyword evidence="3" id="KW-0820">tRNA-binding</keyword>
<evidence type="ECO:0000256" key="6">
    <source>
        <dbReference type="ARBA" id="ARBA00022695"/>
    </source>
</evidence>
<evidence type="ECO:0000256" key="8">
    <source>
        <dbReference type="ARBA" id="ARBA00022741"/>
    </source>
</evidence>
<dbReference type="GO" id="GO:0000166">
    <property type="term" value="F:nucleotide binding"/>
    <property type="evidence" value="ECO:0007669"/>
    <property type="project" value="UniProtKB-KW"/>
</dbReference>
<dbReference type="eggNOG" id="COG0617">
    <property type="taxonomic scope" value="Bacteria"/>
</dbReference>
<reference evidence="13 14" key="1">
    <citation type="submission" date="2014-08" db="EMBL/GenBank/DDBJ databases">
        <title>Comparative genomics reveals surprising divergence of two closely related strains of uncultivated UCYN-A cyanobacteria.</title>
        <authorList>
            <person name="Bombar D."/>
            <person name="Heller P."/>
            <person name="Sanchez-Baracaldo P."/>
            <person name="Carter B.J."/>
            <person name="Zert J.P."/>
        </authorList>
    </citation>
    <scope>NUCLEOTIDE SEQUENCE [LARGE SCALE GENOMIC DNA]</scope>
</reference>
<evidence type="ECO:0000256" key="10">
    <source>
        <dbReference type="ARBA" id="ARBA00022884"/>
    </source>
</evidence>
<comment type="similarity">
    <text evidence="2 11">Belongs to the tRNA nucleotidyltransferase/poly(A) polymerase family.</text>
</comment>
<keyword evidence="5" id="KW-0819">tRNA processing</keyword>
<organism evidence="13 14">
    <name type="scientific">Candidatus Atelocyanobacterium thalassa isolate SIO64986</name>
    <dbReference type="NCBI Taxonomy" id="1527444"/>
    <lineage>
        <taxon>Bacteria</taxon>
        <taxon>Bacillati</taxon>
        <taxon>Cyanobacteriota</taxon>
        <taxon>Cyanophyceae</taxon>
        <taxon>Oscillatoriophycideae</taxon>
        <taxon>Chroococcales</taxon>
        <taxon>Aphanothecaceae</taxon>
        <taxon>Candidatus Atelocyanobacterium</taxon>
        <taxon>Candidatus Atelocyanobacterium thalassae</taxon>
    </lineage>
</organism>
<evidence type="ECO:0000256" key="11">
    <source>
        <dbReference type="RuleBase" id="RU003953"/>
    </source>
</evidence>
<dbReference type="PANTHER" id="PTHR47788:SF1">
    <property type="entry name" value="A-ADDING TRNA NUCLEOTIDYLTRANSFERASE"/>
    <property type="match status" value="1"/>
</dbReference>
<evidence type="ECO:0000256" key="1">
    <source>
        <dbReference type="ARBA" id="ARBA00001946"/>
    </source>
</evidence>
<evidence type="ECO:0000256" key="4">
    <source>
        <dbReference type="ARBA" id="ARBA00022679"/>
    </source>
</evidence>
<dbReference type="SUPFAM" id="SSF81891">
    <property type="entry name" value="Poly A polymerase C-terminal region-like"/>
    <property type="match status" value="1"/>
</dbReference>
<name>A0A086CH23_9CHRO</name>
<evidence type="ECO:0000256" key="5">
    <source>
        <dbReference type="ARBA" id="ARBA00022694"/>
    </source>
</evidence>
<dbReference type="CDD" id="cd05398">
    <property type="entry name" value="NT_ClassII-CCAase"/>
    <property type="match status" value="1"/>
</dbReference>
<dbReference type="InterPro" id="IPR052390">
    <property type="entry name" value="tRNA_nt/polyA_polymerase"/>
</dbReference>
<keyword evidence="8" id="KW-0547">Nucleotide-binding</keyword>
<dbReference type="PATRIC" id="fig|1527444.3.peg.651"/>
<dbReference type="EC" id="3.1.4.-" evidence="13"/>